<evidence type="ECO:0000259" key="3">
    <source>
        <dbReference type="Pfam" id="PF19029"/>
    </source>
</evidence>
<protein>
    <submittedName>
        <fullName evidence="4">DUF883 family protein</fullName>
    </submittedName>
</protein>
<keyword evidence="5" id="KW-1185">Reference proteome</keyword>
<dbReference type="AlphaFoldDB" id="A0A7L9WJI9"/>
<evidence type="ECO:0000313" key="5">
    <source>
        <dbReference type="Proteomes" id="UP000594118"/>
    </source>
</evidence>
<dbReference type="PANTHER" id="PTHR35893:SF3">
    <property type="entry name" value="INNER MEMBRANE PROTEIN"/>
    <property type="match status" value="1"/>
</dbReference>
<proteinExistence type="predicted"/>
<dbReference type="GO" id="GO:0043022">
    <property type="term" value="F:ribosome binding"/>
    <property type="evidence" value="ECO:0007669"/>
    <property type="project" value="InterPro"/>
</dbReference>
<gene>
    <name evidence="4" type="ORF">F3W81_00875</name>
</gene>
<keyword evidence="2" id="KW-1133">Transmembrane helix</keyword>
<name>A0A7L9WJI9_9RHOB</name>
<dbReference type="PANTHER" id="PTHR35893">
    <property type="entry name" value="INNER MEMBRANE PROTEIN-RELATED"/>
    <property type="match status" value="1"/>
</dbReference>
<feature type="domain" description="DUF883" evidence="3">
    <location>
        <begin position="100"/>
        <end position="129"/>
    </location>
</feature>
<accession>A0A7L9WJI9</accession>
<evidence type="ECO:0000313" key="4">
    <source>
        <dbReference type="EMBL" id="QOL79516.1"/>
    </source>
</evidence>
<evidence type="ECO:0000256" key="2">
    <source>
        <dbReference type="SAM" id="Phobius"/>
    </source>
</evidence>
<dbReference type="KEGG" id="pshq:F3W81_00875"/>
<dbReference type="InterPro" id="IPR043605">
    <property type="entry name" value="DUF883_C"/>
</dbReference>
<organism evidence="4 5">
    <name type="scientific">Pseudooceanicola spongiae</name>
    <dbReference type="NCBI Taxonomy" id="2613965"/>
    <lineage>
        <taxon>Bacteria</taxon>
        <taxon>Pseudomonadati</taxon>
        <taxon>Pseudomonadota</taxon>
        <taxon>Alphaproteobacteria</taxon>
        <taxon>Rhodobacterales</taxon>
        <taxon>Paracoccaceae</taxon>
        <taxon>Pseudooceanicola</taxon>
    </lineage>
</organism>
<feature type="region of interest" description="Disordered" evidence="1">
    <location>
        <begin position="1"/>
        <end position="28"/>
    </location>
</feature>
<dbReference type="InterPro" id="IPR010279">
    <property type="entry name" value="YqjD/ElaB"/>
</dbReference>
<dbReference type="Proteomes" id="UP000594118">
    <property type="component" value="Chromosome"/>
</dbReference>
<sequence length="129" mass="13493">MNSNVSKEDDTMATSNTSNDAKATPAADAKINAESATIQMQLDAVQKDVAELTRALTEYGKAQGAHFSGAARAKAEQLRGEAEAGLSYADAQARQAYATAEDRVRENPAASVAIASGVGFLIGMLMARR</sequence>
<dbReference type="Pfam" id="PF19029">
    <property type="entry name" value="DUF883_C"/>
    <property type="match status" value="1"/>
</dbReference>
<dbReference type="EMBL" id="CP045201">
    <property type="protein sequence ID" value="QOL79516.1"/>
    <property type="molecule type" value="Genomic_DNA"/>
</dbReference>
<keyword evidence="2" id="KW-0472">Membrane</keyword>
<feature type="compositionally biased region" description="Polar residues" evidence="1">
    <location>
        <begin position="12"/>
        <end position="21"/>
    </location>
</feature>
<reference evidence="4 5" key="1">
    <citation type="submission" date="2019-10" db="EMBL/GenBank/DDBJ databases">
        <title>Pseudopuniceibacterium sp. HQ09 islated from Antarctica.</title>
        <authorList>
            <person name="Liao L."/>
            <person name="Su S."/>
            <person name="Chen B."/>
            <person name="Yu Y."/>
        </authorList>
    </citation>
    <scope>NUCLEOTIDE SEQUENCE [LARGE SCALE GENOMIC DNA]</scope>
    <source>
        <strain evidence="4 5">HQ09</strain>
    </source>
</reference>
<evidence type="ECO:0000256" key="1">
    <source>
        <dbReference type="SAM" id="MobiDB-lite"/>
    </source>
</evidence>
<keyword evidence="2" id="KW-0812">Transmembrane</keyword>
<feature type="compositionally biased region" description="Basic and acidic residues" evidence="1">
    <location>
        <begin position="1"/>
        <end position="10"/>
    </location>
</feature>
<feature type="transmembrane region" description="Helical" evidence="2">
    <location>
        <begin position="109"/>
        <end position="127"/>
    </location>
</feature>